<evidence type="ECO:0000313" key="11">
    <source>
        <dbReference type="EMBL" id="HIX53093.1"/>
    </source>
</evidence>
<organism evidence="11 12">
    <name type="scientific">Candidatus Lachnoclostridium stercoripullorum</name>
    <dbReference type="NCBI Taxonomy" id="2838635"/>
    <lineage>
        <taxon>Bacteria</taxon>
        <taxon>Bacillati</taxon>
        <taxon>Bacillota</taxon>
        <taxon>Clostridia</taxon>
        <taxon>Lachnospirales</taxon>
        <taxon>Lachnospiraceae</taxon>
    </lineage>
</organism>
<name>A0A9D2AX29_9FIRM</name>
<evidence type="ECO:0000256" key="7">
    <source>
        <dbReference type="ARBA" id="ARBA00022840"/>
    </source>
</evidence>
<dbReference type="AlphaFoldDB" id="A0A9D2AX29"/>
<dbReference type="Gene3D" id="3.40.1160.10">
    <property type="entry name" value="Acetylglutamate kinase-like"/>
    <property type="match status" value="1"/>
</dbReference>
<keyword evidence="5 9" id="KW-0547">Nucleotide-binding</keyword>
<feature type="binding site" evidence="9">
    <location>
        <begin position="69"/>
        <end position="70"/>
    </location>
    <ligand>
        <name>substrate</name>
    </ligand>
</feature>
<evidence type="ECO:0000256" key="5">
    <source>
        <dbReference type="ARBA" id="ARBA00022741"/>
    </source>
</evidence>
<dbReference type="NCBIfam" id="TIGR00761">
    <property type="entry name" value="argB"/>
    <property type="match status" value="1"/>
</dbReference>
<gene>
    <name evidence="9 11" type="primary">argB</name>
    <name evidence="11" type="ORF">IAA28_09840</name>
</gene>
<dbReference type="GO" id="GO:0005524">
    <property type="term" value="F:ATP binding"/>
    <property type="evidence" value="ECO:0007669"/>
    <property type="project" value="UniProtKB-UniRule"/>
</dbReference>
<evidence type="ECO:0000313" key="12">
    <source>
        <dbReference type="Proteomes" id="UP000886780"/>
    </source>
</evidence>
<keyword evidence="2 9" id="KW-0055">Arginine biosynthesis</keyword>
<evidence type="ECO:0000256" key="8">
    <source>
        <dbReference type="ARBA" id="ARBA00048141"/>
    </source>
</evidence>
<accession>A0A9D2AX29</accession>
<evidence type="ECO:0000256" key="6">
    <source>
        <dbReference type="ARBA" id="ARBA00022777"/>
    </source>
</evidence>
<proteinExistence type="inferred from homology"/>
<evidence type="ECO:0000259" key="10">
    <source>
        <dbReference type="Pfam" id="PF00696"/>
    </source>
</evidence>
<dbReference type="FunFam" id="3.40.1160.10:FF:000004">
    <property type="entry name" value="Acetylglutamate kinase"/>
    <property type="match status" value="1"/>
</dbReference>
<dbReference type="CDD" id="cd04250">
    <property type="entry name" value="AAK_NAGK-C"/>
    <property type="match status" value="1"/>
</dbReference>
<dbReference type="Pfam" id="PF00696">
    <property type="entry name" value="AA_kinase"/>
    <property type="match status" value="1"/>
</dbReference>
<dbReference type="PRINTS" id="PR00474">
    <property type="entry name" value="GLU5KINASE"/>
</dbReference>
<keyword evidence="7 9" id="KW-0067">ATP-binding</keyword>
<dbReference type="GO" id="GO:0042450">
    <property type="term" value="P:L-arginine biosynthetic process via ornithine"/>
    <property type="evidence" value="ECO:0007669"/>
    <property type="project" value="UniProtKB-UniRule"/>
</dbReference>
<dbReference type="PIRSF" id="PIRSF000728">
    <property type="entry name" value="NAGK"/>
    <property type="match status" value="1"/>
</dbReference>
<dbReference type="InterPro" id="IPR004662">
    <property type="entry name" value="AcgluKinase_fam"/>
</dbReference>
<comment type="caution">
    <text evidence="11">The sequence shown here is derived from an EMBL/GenBank/DDBJ whole genome shotgun (WGS) entry which is preliminary data.</text>
</comment>
<reference evidence="11" key="1">
    <citation type="journal article" date="2021" name="PeerJ">
        <title>Extensive microbial diversity within the chicken gut microbiome revealed by metagenomics and culture.</title>
        <authorList>
            <person name="Gilroy R."/>
            <person name="Ravi A."/>
            <person name="Getino M."/>
            <person name="Pursley I."/>
            <person name="Horton D.L."/>
            <person name="Alikhan N.F."/>
            <person name="Baker D."/>
            <person name="Gharbi K."/>
            <person name="Hall N."/>
            <person name="Watson M."/>
            <person name="Adriaenssens E.M."/>
            <person name="Foster-Nyarko E."/>
            <person name="Jarju S."/>
            <person name="Secka A."/>
            <person name="Antonio M."/>
            <person name="Oren A."/>
            <person name="Chaudhuri R.R."/>
            <person name="La Ragione R."/>
            <person name="Hildebrand F."/>
            <person name="Pallen M.J."/>
        </authorList>
    </citation>
    <scope>NUCLEOTIDE SEQUENCE</scope>
    <source>
        <strain evidence="11">ChiGjej4B4-12881</strain>
    </source>
</reference>
<protein>
    <recommendedName>
        <fullName evidence="9">Acetylglutamate kinase</fullName>
        <ecNumber evidence="9">2.7.2.8</ecNumber>
    </recommendedName>
    <alternativeName>
        <fullName evidence="9">N-acetyl-L-glutamate 5-phosphotransferase</fullName>
    </alternativeName>
    <alternativeName>
        <fullName evidence="9">NAG kinase</fullName>
        <shortName evidence="9">NAGK</shortName>
    </alternativeName>
</protein>
<feature type="domain" description="Aspartate/glutamate/uridylate kinase" evidence="10">
    <location>
        <begin position="30"/>
        <end position="266"/>
    </location>
</feature>
<dbReference type="PANTHER" id="PTHR23342">
    <property type="entry name" value="N-ACETYLGLUTAMATE SYNTHASE"/>
    <property type="match status" value="1"/>
</dbReference>
<dbReference type="HAMAP" id="MF_00082">
    <property type="entry name" value="ArgB"/>
    <property type="match status" value="1"/>
</dbReference>
<dbReference type="EC" id="2.7.2.8" evidence="9"/>
<comment type="similarity">
    <text evidence="9">Belongs to the acetylglutamate kinase family. ArgB subfamily.</text>
</comment>
<comment type="function">
    <text evidence="9">Catalyzes the ATP-dependent phosphorylation of N-acetyl-L-glutamate.</text>
</comment>
<keyword evidence="4 9" id="KW-0808">Transferase</keyword>
<feature type="binding site" evidence="9">
    <location>
        <position position="188"/>
    </location>
    <ligand>
        <name>substrate</name>
    </ligand>
</feature>
<dbReference type="InterPro" id="IPR001048">
    <property type="entry name" value="Asp/Glu/Uridylate_kinase"/>
</dbReference>
<dbReference type="GO" id="GO:0003991">
    <property type="term" value="F:acetylglutamate kinase activity"/>
    <property type="evidence" value="ECO:0007669"/>
    <property type="project" value="UniProtKB-UniRule"/>
</dbReference>
<dbReference type="GO" id="GO:0005737">
    <property type="term" value="C:cytoplasm"/>
    <property type="evidence" value="ECO:0007669"/>
    <property type="project" value="UniProtKB-SubCell"/>
</dbReference>
<comment type="pathway">
    <text evidence="1 9">Amino-acid biosynthesis; L-arginine biosynthesis; N(2)-acetyl-L-ornithine from L-glutamate: step 2/4.</text>
</comment>
<dbReference type="InterPro" id="IPR037528">
    <property type="entry name" value="ArgB"/>
</dbReference>
<comment type="subcellular location">
    <subcellularLocation>
        <location evidence="9">Cytoplasm</location>
    </subcellularLocation>
</comment>
<dbReference type="InterPro" id="IPR041727">
    <property type="entry name" value="NAGK-C"/>
</dbReference>
<dbReference type="SUPFAM" id="SSF53633">
    <property type="entry name" value="Carbamate kinase-like"/>
    <property type="match status" value="1"/>
</dbReference>
<keyword evidence="3 9" id="KW-0028">Amino-acid biosynthesis</keyword>
<feature type="site" description="Transition state stabilizer" evidence="9">
    <location>
        <position position="34"/>
    </location>
</feature>
<evidence type="ECO:0000256" key="9">
    <source>
        <dbReference type="HAMAP-Rule" id="MF_00082"/>
    </source>
</evidence>
<evidence type="ECO:0000256" key="2">
    <source>
        <dbReference type="ARBA" id="ARBA00022571"/>
    </source>
</evidence>
<sequence>MRDTAVLHSEDRAAVLVEALPYIQDYYGQTVVIKYGGNAMVNEELKEAVIRDIVLLSLIGVRVAVVHGGGPEISGMLKKIGKESRFIKGLRYTDRETMDIVQMVLCGKINKDLVTLLSAAGGRGMGVGGMDGGLFTAKKLEDEDGTDYGYVGEITEVNPAPVTDLMDAGYIPVVSTVARGEDQDTCYNINADTAAAKLAIALKAKKLILLTDVRGLLRDPKDENSLIRSLKVSEVPALIRAGAVSGGMIPKVGCCVEAVRGGVERANIQDGRVKHSVLMELLSDDGVGTMIH</sequence>
<keyword evidence="6 9" id="KW-0418">Kinase</keyword>
<dbReference type="Proteomes" id="UP000886780">
    <property type="component" value="Unassembled WGS sequence"/>
</dbReference>
<dbReference type="InterPro" id="IPR001057">
    <property type="entry name" value="Glu/AcGlu_kinase"/>
</dbReference>
<keyword evidence="9" id="KW-0963">Cytoplasm</keyword>
<dbReference type="InterPro" id="IPR036393">
    <property type="entry name" value="AceGlu_kinase-like_sf"/>
</dbReference>
<dbReference type="PANTHER" id="PTHR23342:SF0">
    <property type="entry name" value="N-ACETYLGLUTAMATE SYNTHASE, MITOCHONDRIAL"/>
    <property type="match status" value="1"/>
</dbReference>
<dbReference type="EMBL" id="DXEU01000182">
    <property type="protein sequence ID" value="HIX53093.1"/>
    <property type="molecule type" value="Genomic_DNA"/>
</dbReference>
<feature type="site" description="Transition state stabilizer" evidence="9">
    <location>
        <position position="251"/>
    </location>
</feature>
<evidence type="ECO:0000256" key="1">
    <source>
        <dbReference type="ARBA" id="ARBA00004828"/>
    </source>
</evidence>
<feature type="binding site" evidence="9">
    <location>
        <position position="91"/>
    </location>
    <ligand>
        <name>substrate</name>
    </ligand>
</feature>
<reference evidence="11" key="2">
    <citation type="submission" date="2021-04" db="EMBL/GenBank/DDBJ databases">
        <authorList>
            <person name="Gilroy R."/>
        </authorList>
    </citation>
    <scope>NUCLEOTIDE SEQUENCE</scope>
    <source>
        <strain evidence="11">ChiGjej4B4-12881</strain>
    </source>
</reference>
<comment type="catalytic activity">
    <reaction evidence="8 9">
        <text>N-acetyl-L-glutamate + ATP = N-acetyl-L-glutamyl 5-phosphate + ADP</text>
        <dbReference type="Rhea" id="RHEA:14629"/>
        <dbReference type="ChEBI" id="CHEBI:30616"/>
        <dbReference type="ChEBI" id="CHEBI:44337"/>
        <dbReference type="ChEBI" id="CHEBI:57936"/>
        <dbReference type="ChEBI" id="CHEBI:456216"/>
        <dbReference type="EC" id="2.7.2.8"/>
    </reaction>
</comment>
<evidence type="ECO:0000256" key="3">
    <source>
        <dbReference type="ARBA" id="ARBA00022605"/>
    </source>
</evidence>
<evidence type="ECO:0000256" key="4">
    <source>
        <dbReference type="ARBA" id="ARBA00022679"/>
    </source>
</evidence>